<feature type="compositionally biased region" description="Polar residues" evidence="1">
    <location>
        <begin position="1"/>
        <end position="18"/>
    </location>
</feature>
<dbReference type="RefSeq" id="WP_090663035.1">
    <property type="nucleotide sequence ID" value="NZ_FMZX01000004.1"/>
</dbReference>
<name>A0A1G6RPY8_9PROT</name>
<keyword evidence="3" id="KW-1185">Reference proteome</keyword>
<accession>A0A1G6RPY8</accession>
<sequence>MNAASGWQSETPGRQTRAASEGFGHQPEKELHHFLVSLPRSQGGIVQVYEVFEADMAGPALDSRNLRVTLDTNRWLKVADALEDEFNTRLRGAGLRPGKWKPGHIPVARLFGKELVLLAWAIEDAEPTLAYTAIQNWRGLAPEERWWLYTMTAAQTGHHAQKNRGWRKAVRAALTENPVHGGPAAPTSAERRREARLLARARPSPEQASLLDPPSSDDEQS</sequence>
<dbReference type="AlphaFoldDB" id="A0A1G6RPY8"/>
<dbReference type="Pfam" id="PF12635">
    <property type="entry name" value="DUF3780"/>
    <property type="match status" value="1"/>
</dbReference>
<evidence type="ECO:0000313" key="3">
    <source>
        <dbReference type="Proteomes" id="UP000198925"/>
    </source>
</evidence>
<dbReference type="InterPro" id="IPR024220">
    <property type="entry name" value="DUF3780"/>
</dbReference>
<protein>
    <recommendedName>
        <fullName evidence="4">DUF3780 domain-containing protein</fullName>
    </recommendedName>
</protein>
<dbReference type="Proteomes" id="UP000198925">
    <property type="component" value="Unassembled WGS sequence"/>
</dbReference>
<proteinExistence type="predicted"/>
<reference evidence="2 3" key="1">
    <citation type="submission" date="2016-10" db="EMBL/GenBank/DDBJ databases">
        <authorList>
            <person name="de Groot N.N."/>
        </authorList>
    </citation>
    <scope>NUCLEOTIDE SEQUENCE [LARGE SCALE GENOMIC DNA]</scope>
    <source>
        <strain evidence="2 3">CPCC 100156</strain>
    </source>
</reference>
<evidence type="ECO:0000313" key="2">
    <source>
        <dbReference type="EMBL" id="SDD06689.1"/>
    </source>
</evidence>
<feature type="region of interest" description="Disordered" evidence="1">
    <location>
        <begin position="175"/>
        <end position="221"/>
    </location>
</feature>
<evidence type="ECO:0008006" key="4">
    <source>
        <dbReference type="Google" id="ProtNLM"/>
    </source>
</evidence>
<organism evidence="2 3">
    <name type="scientific">Belnapia rosea</name>
    <dbReference type="NCBI Taxonomy" id="938405"/>
    <lineage>
        <taxon>Bacteria</taxon>
        <taxon>Pseudomonadati</taxon>
        <taxon>Pseudomonadota</taxon>
        <taxon>Alphaproteobacteria</taxon>
        <taxon>Acetobacterales</taxon>
        <taxon>Roseomonadaceae</taxon>
        <taxon>Belnapia</taxon>
    </lineage>
</organism>
<feature type="region of interest" description="Disordered" evidence="1">
    <location>
        <begin position="1"/>
        <end position="24"/>
    </location>
</feature>
<evidence type="ECO:0000256" key="1">
    <source>
        <dbReference type="SAM" id="MobiDB-lite"/>
    </source>
</evidence>
<dbReference type="EMBL" id="FMZX01000004">
    <property type="protein sequence ID" value="SDD06689.1"/>
    <property type="molecule type" value="Genomic_DNA"/>
</dbReference>
<gene>
    <name evidence="2" type="ORF">SAMN04487779_100493</name>
</gene>